<evidence type="ECO:0000256" key="5">
    <source>
        <dbReference type="ARBA" id="ARBA00023136"/>
    </source>
</evidence>
<comment type="subcellular location">
    <subcellularLocation>
        <location evidence="1">Cell membrane</location>
        <topology evidence="1">Multi-pass membrane protein</topology>
    </subcellularLocation>
</comment>
<keyword evidence="5 6" id="KW-0472">Membrane</keyword>
<keyword evidence="8" id="KW-1185">Reference proteome</keyword>
<evidence type="ECO:0000256" key="3">
    <source>
        <dbReference type="ARBA" id="ARBA00022692"/>
    </source>
</evidence>
<name>A0A2P2E2G9_9LEPT</name>
<feature type="transmembrane region" description="Helical" evidence="6">
    <location>
        <begin position="93"/>
        <end position="113"/>
    </location>
</feature>
<evidence type="ECO:0000256" key="2">
    <source>
        <dbReference type="ARBA" id="ARBA00022475"/>
    </source>
</evidence>
<dbReference type="EMBL" id="BFBB01000008">
    <property type="protein sequence ID" value="GBF51092.1"/>
    <property type="molecule type" value="Genomic_DNA"/>
</dbReference>
<dbReference type="Proteomes" id="UP000245133">
    <property type="component" value="Unassembled WGS sequence"/>
</dbReference>
<dbReference type="PIRSF" id="PIRSF035875">
    <property type="entry name" value="RNase_BN"/>
    <property type="match status" value="1"/>
</dbReference>
<feature type="transmembrane region" description="Helical" evidence="6">
    <location>
        <begin position="178"/>
        <end position="198"/>
    </location>
</feature>
<protein>
    <submittedName>
        <fullName evidence="7">Virulence factor BrkB</fullName>
    </submittedName>
</protein>
<reference evidence="7 8" key="1">
    <citation type="submission" date="2018-02" db="EMBL/GenBank/DDBJ databases">
        <title>Novel Leptospira species isolated from soil and water in Japan.</title>
        <authorList>
            <person name="Nakao R."/>
            <person name="Masuzawa T."/>
        </authorList>
    </citation>
    <scope>NUCLEOTIDE SEQUENCE [LARGE SCALE GENOMIC DNA]</scope>
    <source>
        <strain evidence="7 8">YH101</strain>
    </source>
</reference>
<keyword evidence="3 6" id="KW-0812">Transmembrane</keyword>
<evidence type="ECO:0000256" key="4">
    <source>
        <dbReference type="ARBA" id="ARBA00022989"/>
    </source>
</evidence>
<dbReference type="PANTHER" id="PTHR30213">
    <property type="entry name" value="INNER MEMBRANE PROTEIN YHJD"/>
    <property type="match status" value="1"/>
</dbReference>
<feature type="transmembrane region" description="Helical" evidence="6">
    <location>
        <begin position="134"/>
        <end position="158"/>
    </location>
</feature>
<feature type="transmembrane region" description="Helical" evidence="6">
    <location>
        <begin position="242"/>
        <end position="269"/>
    </location>
</feature>
<dbReference type="AlphaFoldDB" id="A0A2P2E2G9"/>
<evidence type="ECO:0000256" key="1">
    <source>
        <dbReference type="ARBA" id="ARBA00004651"/>
    </source>
</evidence>
<dbReference type="GO" id="GO:0005886">
    <property type="term" value="C:plasma membrane"/>
    <property type="evidence" value="ECO:0007669"/>
    <property type="project" value="UniProtKB-SubCell"/>
</dbReference>
<sequence length="282" mass="32603">MEKSMPKKQSRARRFFSMVWSKDVHGLASELSFTFLLTLFPLLVVFVSLLGLLQDPKTINLITDQLGRILPAPIFLPIDKSIENLTNIKNYKILTLSILFSILSSFSIFGAIIKSLRKIVEPDIPINFGQSLWLSLRMMLGSSLLILVYFYISYALFHIEKFFYKTGKISIFRKNPEFFLGIIAIILISSLFSFYYSFSTSKRSSLRDCLPGAFFASILFVALTFGFQYYLKLKTVGVNYSFAYYLLSKMVVLMLYAYVNSTFFLWGFVWNQTRLKKQKQVD</sequence>
<accession>A0A2P2E2G9</accession>
<dbReference type="PANTHER" id="PTHR30213:SF0">
    <property type="entry name" value="UPF0761 MEMBRANE PROTEIN YIHY"/>
    <property type="match status" value="1"/>
</dbReference>
<comment type="caution">
    <text evidence="7">The sequence shown here is derived from an EMBL/GenBank/DDBJ whole genome shotgun (WGS) entry which is preliminary data.</text>
</comment>
<keyword evidence="4 6" id="KW-1133">Transmembrane helix</keyword>
<dbReference type="Pfam" id="PF03631">
    <property type="entry name" value="Virul_fac_BrkB"/>
    <property type="match status" value="1"/>
</dbReference>
<keyword evidence="2" id="KW-1003">Cell membrane</keyword>
<evidence type="ECO:0000256" key="6">
    <source>
        <dbReference type="SAM" id="Phobius"/>
    </source>
</evidence>
<organism evidence="7 8">
    <name type="scientific">Leptospira ryugenii</name>
    <dbReference type="NCBI Taxonomy" id="1917863"/>
    <lineage>
        <taxon>Bacteria</taxon>
        <taxon>Pseudomonadati</taxon>
        <taxon>Spirochaetota</taxon>
        <taxon>Spirochaetia</taxon>
        <taxon>Leptospirales</taxon>
        <taxon>Leptospiraceae</taxon>
        <taxon>Leptospira</taxon>
    </lineage>
</organism>
<dbReference type="InterPro" id="IPR017039">
    <property type="entry name" value="Virul_fac_BrkB"/>
</dbReference>
<feature type="transmembrane region" description="Helical" evidence="6">
    <location>
        <begin position="210"/>
        <end position="230"/>
    </location>
</feature>
<gene>
    <name evidence="7" type="ORF">LPTSP4_26230</name>
</gene>
<proteinExistence type="predicted"/>
<feature type="transmembrane region" description="Helical" evidence="6">
    <location>
        <begin position="31"/>
        <end position="53"/>
    </location>
</feature>
<evidence type="ECO:0000313" key="7">
    <source>
        <dbReference type="EMBL" id="GBF51092.1"/>
    </source>
</evidence>
<evidence type="ECO:0000313" key="8">
    <source>
        <dbReference type="Proteomes" id="UP000245133"/>
    </source>
</evidence>